<organism evidence="1 2">
    <name type="scientific">Gracilibacillus pellucidus</name>
    <dbReference type="NCBI Taxonomy" id="3095368"/>
    <lineage>
        <taxon>Bacteria</taxon>
        <taxon>Bacillati</taxon>
        <taxon>Bacillota</taxon>
        <taxon>Bacilli</taxon>
        <taxon>Bacillales</taxon>
        <taxon>Bacillaceae</taxon>
        <taxon>Gracilibacillus</taxon>
    </lineage>
</organism>
<comment type="caution">
    <text evidence="1">The sequence shown here is derived from an EMBL/GenBank/DDBJ whole genome shotgun (WGS) entry which is preliminary data.</text>
</comment>
<accession>A0ACC6M3A8</accession>
<keyword evidence="2" id="KW-1185">Reference proteome</keyword>
<reference evidence="1" key="1">
    <citation type="submission" date="2023-11" db="EMBL/GenBank/DDBJ databases">
        <title>Gracilibacillus pellucida a moderately halophilic bacterium isolated from saline soil in Xinjiang province.</title>
        <authorList>
            <person name="Zhang Z."/>
            <person name="Tan F."/>
            <person name="Wang Y."/>
            <person name="Xia M."/>
        </authorList>
    </citation>
    <scope>NUCLEOTIDE SEQUENCE</scope>
    <source>
        <strain evidence="1">S3-1-1</strain>
    </source>
</reference>
<dbReference type="EMBL" id="JAWZSR010000002">
    <property type="protein sequence ID" value="MDX8045222.1"/>
    <property type="molecule type" value="Genomic_DNA"/>
</dbReference>
<dbReference type="Proteomes" id="UP001277972">
    <property type="component" value="Unassembled WGS sequence"/>
</dbReference>
<evidence type="ECO:0000313" key="1">
    <source>
        <dbReference type="EMBL" id="MDX8045222.1"/>
    </source>
</evidence>
<keyword evidence="1" id="KW-0645">Protease</keyword>
<proteinExistence type="predicted"/>
<name>A0ACC6M3A8_9BACI</name>
<sequence length="274" mass="32372">MTIHKTDKWIKDFIQQRKQDRVTSTSLHQTIICEPLTDYFHFTPKEVIQEHLWQHGLFSPKISDSDAEKWLKQDYLTKVRVLYHKCRTTWNGPETEIFILPSNEEIKELKEWFNSNAGLSFPDKLFIFLNKQASNREIAALFLHEYSHVCRLNLFPKDEVEYNLLDAIILEGIAEWIVRKKVGKEYGNKRIKELSDNSLQALWKKWAAPHLGITRDHPKHDMIMYGGRRPPKNTGYIIGYNIVKRYMKEQQCSIRTLLGTPNERIVETCSFLHN</sequence>
<evidence type="ECO:0000313" key="2">
    <source>
        <dbReference type="Proteomes" id="UP001277972"/>
    </source>
</evidence>
<keyword evidence="1" id="KW-0378">Hydrolase</keyword>
<protein>
    <submittedName>
        <fullName evidence="1">DUF2268 domain-containing putative Zn-dependent protease</fullName>
    </submittedName>
</protein>
<gene>
    <name evidence="1" type="ORF">SH601_04400</name>
</gene>